<dbReference type="EMBL" id="BONJ01000037">
    <property type="protein sequence ID" value="GIG18171.1"/>
    <property type="molecule type" value="Genomic_DNA"/>
</dbReference>
<keyword evidence="1" id="KW-0812">Transmembrane</keyword>
<feature type="transmembrane region" description="Helical" evidence="1">
    <location>
        <begin position="30"/>
        <end position="49"/>
    </location>
</feature>
<dbReference type="AlphaFoldDB" id="A0A8J3LMR7"/>
<comment type="caution">
    <text evidence="2">The sequence shown here is derived from an EMBL/GenBank/DDBJ whole genome shotgun (WGS) entry which is preliminary data.</text>
</comment>
<evidence type="ECO:0000313" key="3">
    <source>
        <dbReference type="Proteomes" id="UP000660339"/>
    </source>
</evidence>
<name>A0A8J3LMR7_9ACTN</name>
<keyword evidence="1" id="KW-1133">Transmembrane helix</keyword>
<keyword evidence="1" id="KW-0472">Membrane</keyword>
<evidence type="ECO:0000313" key="2">
    <source>
        <dbReference type="EMBL" id="GIG18171.1"/>
    </source>
</evidence>
<dbReference type="RefSeq" id="WP_239086955.1">
    <property type="nucleotide sequence ID" value="NZ_BAAATT010000031.1"/>
</dbReference>
<protein>
    <submittedName>
        <fullName evidence="2">Uncharacterized protein</fullName>
    </submittedName>
</protein>
<reference evidence="2" key="1">
    <citation type="submission" date="2021-01" db="EMBL/GenBank/DDBJ databases">
        <title>Whole genome shotgun sequence of Catellatospora methionotrophica NBRC 14553.</title>
        <authorList>
            <person name="Komaki H."/>
            <person name="Tamura T."/>
        </authorList>
    </citation>
    <scope>NUCLEOTIDE SEQUENCE</scope>
    <source>
        <strain evidence="2">NBRC 14553</strain>
    </source>
</reference>
<gene>
    <name evidence="2" type="ORF">Cme02nite_65030</name>
</gene>
<proteinExistence type="predicted"/>
<organism evidence="2 3">
    <name type="scientific">Catellatospora methionotrophica</name>
    <dbReference type="NCBI Taxonomy" id="121620"/>
    <lineage>
        <taxon>Bacteria</taxon>
        <taxon>Bacillati</taxon>
        <taxon>Actinomycetota</taxon>
        <taxon>Actinomycetes</taxon>
        <taxon>Micromonosporales</taxon>
        <taxon>Micromonosporaceae</taxon>
        <taxon>Catellatospora</taxon>
    </lineage>
</organism>
<dbReference type="Proteomes" id="UP000660339">
    <property type="component" value="Unassembled WGS sequence"/>
</dbReference>
<evidence type="ECO:0000256" key="1">
    <source>
        <dbReference type="SAM" id="Phobius"/>
    </source>
</evidence>
<sequence length="51" mass="5154">MLAWAVVAGYVLLMGAGLGAGDFRLVAAGAALPMLWVSAAIAGLLRGRFAH</sequence>
<keyword evidence="3" id="KW-1185">Reference proteome</keyword>
<accession>A0A8J3LMR7</accession>